<name>W9UYY7_9GAMM</name>
<sequence>MLGILISKCLIRQARLAVVYKMEKSMAFKDVFEYEFNFNDASDYVEQYWDELETIYYSEEAPNGDKGKMWRQFHGKPQEISPLTVYLSQKIFDLEEELAGANKKYKKSTREAKVLKKRADGHKLEVCKIQRRNELLLDENEELKCHLDTDTARSLMESIKFLSEQCKKHNILIKPEDLPHYTNISPQQVAYLKSLVEQGS</sequence>
<feature type="coiled-coil region" evidence="1">
    <location>
        <begin position="91"/>
        <end position="118"/>
    </location>
</feature>
<dbReference type="EMBL" id="AONB01000018">
    <property type="protein sequence ID" value="EXJ09911.1"/>
    <property type="molecule type" value="Genomic_DNA"/>
</dbReference>
<reference evidence="3" key="1">
    <citation type="submission" date="2012-11" db="EMBL/GenBank/DDBJ databases">
        <authorList>
            <person name="Singh A."/>
            <person name="Pinnaka A.K."/>
            <person name="Vaidya B."/>
        </authorList>
    </citation>
    <scope>NUCLEOTIDE SEQUENCE [LARGE SCALE GENOMIC DNA]</scope>
    <source>
        <strain evidence="3">AK23</strain>
    </source>
</reference>
<proteinExistence type="predicted"/>
<keyword evidence="1" id="KW-0175">Coiled coil</keyword>
<accession>W9UYY7</accession>
<dbReference type="Proteomes" id="UP000019464">
    <property type="component" value="Unassembled WGS sequence"/>
</dbReference>
<comment type="caution">
    <text evidence="2">The sequence shown here is derived from an EMBL/GenBank/DDBJ whole genome shotgun (WGS) entry which is preliminary data.</text>
</comment>
<evidence type="ECO:0000256" key="1">
    <source>
        <dbReference type="SAM" id="Coils"/>
    </source>
</evidence>
<dbReference type="AlphaFoldDB" id="W9UYY7"/>
<reference evidence="2 3" key="2">
    <citation type="journal article" date="2015" name="Syst. Appl. Microbiol.">
        <title>Nitrincola nitratireducens sp. nov. isolated from a haloalkaline crater lake.</title>
        <authorList>
            <person name="Singh A."/>
            <person name="Vaidya B."/>
            <person name="Tanuku N.R."/>
            <person name="Pinnaka A.K."/>
        </authorList>
    </citation>
    <scope>NUCLEOTIDE SEQUENCE [LARGE SCALE GENOMIC DNA]</scope>
    <source>
        <strain evidence="2 3">AK23</strain>
    </source>
</reference>
<evidence type="ECO:0000313" key="2">
    <source>
        <dbReference type="EMBL" id="EXJ09911.1"/>
    </source>
</evidence>
<organism evidence="2 3">
    <name type="scientific">Nitrincola nitratireducens</name>
    <dbReference type="NCBI Taxonomy" id="1229521"/>
    <lineage>
        <taxon>Bacteria</taxon>
        <taxon>Pseudomonadati</taxon>
        <taxon>Pseudomonadota</taxon>
        <taxon>Gammaproteobacteria</taxon>
        <taxon>Oceanospirillales</taxon>
        <taxon>Oceanospirillaceae</taxon>
        <taxon>Nitrincola</taxon>
    </lineage>
</organism>
<keyword evidence="3" id="KW-1185">Reference proteome</keyword>
<dbReference type="STRING" id="1229521.D791_03064"/>
<gene>
    <name evidence="2" type="ORF">D791_03064</name>
</gene>
<evidence type="ECO:0000313" key="3">
    <source>
        <dbReference type="Proteomes" id="UP000019464"/>
    </source>
</evidence>
<protein>
    <submittedName>
        <fullName evidence="2">Uncharacterized protein</fullName>
    </submittedName>
</protein>